<dbReference type="InterPro" id="IPR011805">
    <property type="entry name" value="RNase_R"/>
</dbReference>
<evidence type="ECO:0000313" key="12">
    <source>
        <dbReference type="Proteomes" id="UP000179003"/>
    </source>
</evidence>
<evidence type="ECO:0000256" key="6">
    <source>
        <dbReference type="ARBA" id="ARBA00022839"/>
    </source>
</evidence>
<gene>
    <name evidence="8" type="primary">rnr</name>
    <name evidence="11" type="ORF">A2442_03195</name>
</gene>
<comment type="caution">
    <text evidence="11">The sequence shown here is derived from an EMBL/GenBank/DDBJ whole genome shotgun (WGS) entry which is preliminary data.</text>
</comment>
<name>A0A1F5EJD7_9BACT</name>
<dbReference type="PANTHER" id="PTHR23355">
    <property type="entry name" value="RIBONUCLEASE"/>
    <property type="match status" value="1"/>
</dbReference>
<keyword evidence="5 8" id="KW-0378">Hydrolase</keyword>
<keyword evidence="6 8" id="KW-0269">Exonuclease</keyword>
<dbReference type="STRING" id="1797582.A2442_03195"/>
<dbReference type="GO" id="GO:0003723">
    <property type="term" value="F:RNA binding"/>
    <property type="evidence" value="ECO:0007669"/>
    <property type="project" value="UniProtKB-UniRule"/>
</dbReference>
<evidence type="ECO:0000256" key="7">
    <source>
        <dbReference type="ARBA" id="ARBA00022884"/>
    </source>
</evidence>
<organism evidence="11 12">
    <name type="scientific">Candidatus Campbellbacteria bacterium RIFOXYC2_FULL_35_25</name>
    <dbReference type="NCBI Taxonomy" id="1797582"/>
    <lineage>
        <taxon>Bacteria</taxon>
        <taxon>Candidatus Campbelliibacteriota</taxon>
    </lineage>
</organism>
<dbReference type="PROSITE" id="PS50126">
    <property type="entry name" value="S1"/>
    <property type="match status" value="1"/>
</dbReference>
<dbReference type="Pfam" id="PF00773">
    <property type="entry name" value="RNB"/>
    <property type="match status" value="1"/>
</dbReference>
<dbReference type="InterPro" id="IPR004476">
    <property type="entry name" value="RNase_II/RNase_R"/>
</dbReference>
<dbReference type="CDD" id="cd04471">
    <property type="entry name" value="S1_RNase_R"/>
    <property type="match status" value="1"/>
</dbReference>
<proteinExistence type="inferred from homology"/>
<dbReference type="Proteomes" id="UP000179003">
    <property type="component" value="Unassembled WGS sequence"/>
</dbReference>
<dbReference type="EMBL" id="MFAE01000005">
    <property type="protein sequence ID" value="OGD67483.1"/>
    <property type="molecule type" value="Genomic_DNA"/>
</dbReference>
<evidence type="ECO:0000256" key="1">
    <source>
        <dbReference type="ARBA" id="ARBA00001849"/>
    </source>
</evidence>
<dbReference type="Pfam" id="PF00575">
    <property type="entry name" value="S1"/>
    <property type="match status" value="1"/>
</dbReference>
<dbReference type="SMART" id="SM00955">
    <property type="entry name" value="RNB"/>
    <property type="match status" value="1"/>
</dbReference>
<dbReference type="PANTHER" id="PTHR23355:SF9">
    <property type="entry name" value="DIS3-LIKE EXONUCLEASE 2"/>
    <property type="match status" value="1"/>
</dbReference>
<dbReference type="InterPro" id="IPR050180">
    <property type="entry name" value="RNR_Ribonuclease"/>
</dbReference>
<feature type="region of interest" description="Disordered" evidence="9">
    <location>
        <begin position="1"/>
        <end position="38"/>
    </location>
</feature>
<dbReference type="InterPro" id="IPR003029">
    <property type="entry name" value="S1_domain"/>
</dbReference>
<evidence type="ECO:0000313" key="11">
    <source>
        <dbReference type="EMBL" id="OGD67483.1"/>
    </source>
</evidence>
<dbReference type="InterPro" id="IPR012340">
    <property type="entry name" value="NA-bd_OB-fold"/>
</dbReference>
<dbReference type="Pfam" id="PF08206">
    <property type="entry name" value="OB_RNB"/>
    <property type="match status" value="1"/>
</dbReference>
<dbReference type="SMART" id="SM00316">
    <property type="entry name" value="S1"/>
    <property type="match status" value="1"/>
</dbReference>
<keyword evidence="3 8" id="KW-0963">Cytoplasm</keyword>
<dbReference type="GO" id="GO:0008859">
    <property type="term" value="F:exoribonuclease II activity"/>
    <property type="evidence" value="ECO:0007669"/>
    <property type="project" value="UniProtKB-UniRule"/>
</dbReference>
<evidence type="ECO:0000256" key="8">
    <source>
        <dbReference type="HAMAP-Rule" id="MF_01895"/>
    </source>
</evidence>
<dbReference type="NCBIfam" id="TIGR02063">
    <property type="entry name" value="RNase_R"/>
    <property type="match status" value="1"/>
</dbReference>
<keyword evidence="4 8" id="KW-0540">Nuclease</keyword>
<comment type="function">
    <text evidence="8">3'-5' exoribonuclease that releases 5'-nucleoside monophosphates and is involved in maturation of structured RNAs.</text>
</comment>
<protein>
    <recommendedName>
        <fullName evidence="8">Ribonuclease R</fullName>
        <shortName evidence="8">RNase R</shortName>
        <ecNumber evidence="8">3.1.13.1</ecNumber>
    </recommendedName>
</protein>
<evidence type="ECO:0000256" key="4">
    <source>
        <dbReference type="ARBA" id="ARBA00022722"/>
    </source>
</evidence>
<feature type="compositionally biased region" description="Basic residues" evidence="9">
    <location>
        <begin position="1"/>
        <end position="14"/>
    </location>
</feature>
<dbReference type="AlphaFoldDB" id="A0A1F5EJD7"/>
<evidence type="ECO:0000259" key="10">
    <source>
        <dbReference type="PROSITE" id="PS50126"/>
    </source>
</evidence>
<dbReference type="EC" id="3.1.13.1" evidence="8"/>
<dbReference type="Pfam" id="PF17876">
    <property type="entry name" value="CSD2"/>
    <property type="match status" value="1"/>
</dbReference>
<comment type="catalytic activity">
    <reaction evidence="1 8">
        <text>Exonucleolytic cleavage in the 3'- to 5'-direction to yield nucleoside 5'-phosphates.</text>
        <dbReference type="EC" id="3.1.13.1"/>
    </reaction>
</comment>
<accession>A0A1F5EJD7</accession>
<dbReference type="InterPro" id="IPR040476">
    <property type="entry name" value="CSD2"/>
</dbReference>
<sequence length="687" mass="79026">MKNIKIMKNKHSGKKHDSKDFNHNKNKHSNTSRNTRGGETMEGVIFVTMRGNGFVKVVNLKDDVEISEFNLNTALNKDIVKISLEPKRGNRAEGRVEEIIERAKTEFVGTITKKEGAMFFTPDDKKVYREIVIIPNRKSEQAKTNQKVLIKMEPWTNPKANPKGEIVKVLGDKGDNNVEMESIVYEKGFSPHFPKSIEDEAHRIKESAPADFEEEVKKRLSAPDGPPSSWDFRNTTTFTIDPFDAKDFDDALSFKELPDGNYEVGIHIADVTHYVKEGSIIDKEAVKRGTSIYLVDRTIPMLPEVLSNDLCSLNPHTDKLAYSAIFKINDKCEVLDRWFGETIINSNRRFSYLEAQEVLDKHEGEFHKELFTLNELALIKRKRRTKNGAITFGSIEVKFKLDEKGFPIEVYEKELLETNELIEDFMLLANREVSEYIDRLNKKTGVINPFVYRIHDVPKQEKIIELQSYLRNIGYELNTDKDGNVTAKDINKLLNIIQGIDEQDLIEKAILKSMAKAIYSTTNIGHFGLAFEHYTHFTSPIRRYPDMMVHRLMKKYLKDERISAQEKRTYDRLCASSSRQEIVAVEAERDSQKYKYTEYMSQRIGEEFEGIITSVVEWGVYVQDSVTKTEGLVSVRSLKDDHYNIDPKNYRIKGEKTGRTLTLGDKVKVKLTGTDLDKRTIDFEIIG</sequence>
<dbReference type="InterPro" id="IPR022966">
    <property type="entry name" value="RNase_II/R_CS"/>
</dbReference>
<evidence type="ECO:0000256" key="5">
    <source>
        <dbReference type="ARBA" id="ARBA00022801"/>
    </source>
</evidence>
<keyword evidence="7 8" id="KW-0694">RNA-binding</keyword>
<dbReference type="Gene3D" id="2.40.50.140">
    <property type="entry name" value="Nucleic acid-binding proteins"/>
    <property type="match status" value="2"/>
</dbReference>
<evidence type="ECO:0000256" key="9">
    <source>
        <dbReference type="SAM" id="MobiDB-lite"/>
    </source>
</evidence>
<reference evidence="11 12" key="1">
    <citation type="journal article" date="2016" name="Nat. Commun.">
        <title>Thousands of microbial genomes shed light on interconnected biogeochemical processes in an aquifer system.</title>
        <authorList>
            <person name="Anantharaman K."/>
            <person name="Brown C.T."/>
            <person name="Hug L.A."/>
            <person name="Sharon I."/>
            <person name="Castelle C.J."/>
            <person name="Probst A.J."/>
            <person name="Thomas B.C."/>
            <person name="Singh A."/>
            <person name="Wilkins M.J."/>
            <person name="Karaoz U."/>
            <person name="Brodie E.L."/>
            <person name="Williams K.H."/>
            <person name="Hubbard S.S."/>
            <person name="Banfield J.F."/>
        </authorList>
    </citation>
    <scope>NUCLEOTIDE SEQUENCE [LARGE SCALE GENOMIC DNA]</scope>
</reference>
<comment type="similarity">
    <text evidence="8">Belongs to the RNR ribonuclease family. RNase R subfamily.</text>
</comment>
<dbReference type="NCBIfam" id="TIGR00358">
    <property type="entry name" value="3_prime_RNase"/>
    <property type="match status" value="1"/>
</dbReference>
<dbReference type="InterPro" id="IPR013223">
    <property type="entry name" value="RNase_B_OB_dom"/>
</dbReference>
<evidence type="ECO:0000256" key="2">
    <source>
        <dbReference type="ARBA" id="ARBA00004496"/>
    </source>
</evidence>
<dbReference type="InterPro" id="IPR001900">
    <property type="entry name" value="RNase_II/R"/>
</dbReference>
<comment type="subcellular location">
    <subcellularLocation>
        <location evidence="2 8">Cytoplasm</location>
    </subcellularLocation>
</comment>
<dbReference type="GO" id="GO:0006402">
    <property type="term" value="P:mRNA catabolic process"/>
    <property type="evidence" value="ECO:0007669"/>
    <property type="project" value="TreeGrafter"/>
</dbReference>
<dbReference type="HAMAP" id="MF_01895">
    <property type="entry name" value="RNase_R"/>
    <property type="match status" value="1"/>
</dbReference>
<dbReference type="SUPFAM" id="SSF50249">
    <property type="entry name" value="Nucleic acid-binding proteins"/>
    <property type="match status" value="4"/>
</dbReference>
<evidence type="ECO:0000256" key="3">
    <source>
        <dbReference type="ARBA" id="ARBA00022490"/>
    </source>
</evidence>
<feature type="domain" description="S1 motif" evidence="10">
    <location>
        <begin position="605"/>
        <end position="686"/>
    </location>
</feature>
<dbReference type="PROSITE" id="PS01175">
    <property type="entry name" value="RIBONUCLEASE_II"/>
    <property type="match status" value="1"/>
</dbReference>
<dbReference type="GO" id="GO:0005829">
    <property type="term" value="C:cytosol"/>
    <property type="evidence" value="ECO:0007669"/>
    <property type="project" value="TreeGrafter"/>
</dbReference>